<sequence length="194" mass="22245">MVTLEPILIFLTLLISSGFAWPDAAPCLRTTINSMNPLEAAEHQGGLQLTNPPYTIEVNRRCYWKNQPVQCKFLRLDDNGSWQQQCFRLKNSVTHSHNEKKKVITLWWKTELDDTTVVKAQKEFWVKSVVSPPIPPCREDRTGSLAVKFVAPKPTPPPPVKKFLRNVNTVVFNELFLLTKPFSNRPVRRNSAFT</sequence>
<dbReference type="WBParaSite" id="EVEC_0000251901-mRNA-1">
    <property type="protein sequence ID" value="EVEC_0000251901-mRNA-1"/>
    <property type="gene ID" value="EVEC_0000251901"/>
</dbReference>
<dbReference type="GO" id="GO:0016020">
    <property type="term" value="C:membrane"/>
    <property type="evidence" value="ECO:0007669"/>
    <property type="project" value="TreeGrafter"/>
</dbReference>
<keyword evidence="1" id="KW-0732">Signal</keyword>
<dbReference type="PANTHER" id="PTHR45828:SF42">
    <property type="entry name" value="DEFENSE PROTEIN L(2)34FC"/>
    <property type="match status" value="1"/>
</dbReference>
<name>A0A0N4UY74_ENTVE</name>
<keyword evidence="3" id="KW-1185">Reference proteome</keyword>
<feature type="chain" id="PRO_5043122566" evidence="1">
    <location>
        <begin position="21"/>
        <end position="194"/>
    </location>
</feature>
<reference evidence="2 3" key="2">
    <citation type="submission" date="2018-10" db="EMBL/GenBank/DDBJ databases">
        <authorList>
            <consortium name="Pathogen Informatics"/>
        </authorList>
    </citation>
    <scope>NUCLEOTIDE SEQUENCE [LARGE SCALE GENOMIC DNA]</scope>
</reference>
<evidence type="ECO:0000313" key="2">
    <source>
        <dbReference type="EMBL" id="VDD87084.1"/>
    </source>
</evidence>
<evidence type="ECO:0000313" key="3">
    <source>
        <dbReference type="Proteomes" id="UP000274131"/>
    </source>
</evidence>
<accession>A0A0N4UY74</accession>
<feature type="signal peptide" evidence="1">
    <location>
        <begin position="1"/>
        <end position="20"/>
    </location>
</feature>
<dbReference type="EMBL" id="UXUI01007340">
    <property type="protein sequence ID" value="VDD87084.1"/>
    <property type="molecule type" value="Genomic_DNA"/>
</dbReference>
<gene>
    <name evidence="2" type="ORF">EVEC_LOCUS2227</name>
</gene>
<dbReference type="AlphaFoldDB" id="A0A0N4UY74"/>
<proteinExistence type="predicted"/>
<dbReference type="OrthoDB" id="6418377at2759"/>
<evidence type="ECO:0000256" key="1">
    <source>
        <dbReference type="SAM" id="SignalP"/>
    </source>
</evidence>
<dbReference type="PANTHER" id="PTHR45828">
    <property type="entry name" value="CYTOCHROME B561/FERRIC REDUCTASE TRANSMEMBRANE"/>
    <property type="match status" value="1"/>
</dbReference>
<reference evidence="4" key="1">
    <citation type="submission" date="2017-02" db="UniProtKB">
        <authorList>
            <consortium name="WormBaseParasite"/>
        </authorList>
    </citation>
    <scope>IDENTIFICATION</scope>
</reference>
<organism evidence="4">
    <name type="scientific">Enterobius vermicularis</name>
    <name type="common">Human pinworm</name>
    <dbReference type="NCBI Taxonomy" id="51028"/>
    <lineage>
        <taxon>Eukaryota</taxon>
        <taxon>Metazoa</taxon>
        <taxon>Ecdysozoa</taxon>
        <taxon>Nematoda</taxon>
        <taxon>Chromadorea</taxon>
        <taxon>Rhabditida</taxon>
        <taxon>Spirurina</taxon>
        <taxon>Oxyuridomorpha</taxon>
        <taxon>Oxyuroidea</taxon>
        <taxon>Oxyuridae</taxon>
        <taxon>Enterobius</taxon>
    </lineage>
</organism>
<dbReference type="Proteomes" id="UP000274131">
    <property type="component" value="Unassembled WGS sequence"/>
</dbReference>
<protein>
    <submittedName>
        <fullName evidence="4">Reelin domain-containing protein</fullName>
    </submittedName>
</protein>
<evidence type="ECO:0000313" key="4">
    <source>
        <dbReference type="WBParaSite" id="EVEC_0000251901-mRNA-1"/>
    </source>
</evidence>
<dbReference type="InterPro" id="IPR051237">
    <property type="entry name" value="Ferric-chelate_Red/DefProt"/>
</dbReference>